<evidence type="ECO:0000256" key="3">
    <source>
        <dbReference type="ARBA" id="ARBA00005988"/>
    </source>
</evidence>
<evidence type="ECO:0000256" key="8">
    <source>
        <dbReference type="ARBA" id="ARBA00022801"/>
    </source>
</evidence>
<dbReference type="SUPFAM" id="SSF54897">
    <property type="entry name" value="Protease propeptides/inhibitors"/>
    <property type="match status" value="1"/>
</dbReference>
<protein>
    <submittedName>
        <fullName evidence="17">Zinc carboxypeptidase-like isoform X1</fullName>
    </submittedName>
</protein>
<dbReference type="InterPro" id="IPR057246">
    <property type="entry name" value="CARBOXYPEPT_ZN_1"/>
</dbReference>
<evidence type="ECO:0000256" key="7">
    <source>
        <dbReference type="ARBA" id="ARBA00022729"/>
    </source>
</evidence>
<evidence type="ECO:0000313" key="16">
    <source>
        <dbReference type="Proteomes" id="UP001165740"/>
    </source>
</evidence>
<dbReference type="SMART" id="SM00631">
    <property type="entry name" value="Zn_pept"/>
    <property type="match status" value="1"/>
</dbReference>
<dbReference type="OMA" id="WARLTEN"/>
<feature type="active site" description="Proton donor/acceptor" evidence="14">
    <location>
        <position position="406"/>
    </location>
</feature>
<name>A0A9W2YXJ7_BIOGL</name>
<dbReference type="PANTHER" id="PTHR11705:SF143">
    <property type="entry name" value="SLL0236 PROTEIN"/>
    <property type="match status" value="1"/>
</dbReference>
<keyword evidence="8" id="KW-0378">Hydrolase</keyword>
<gene>
    <name evidence="17" type="primary">LOC106060391</name>
</gene>
<sequence>MFLGMLRALSMTPNTFSFVVLFLVASVYSVQCTQFRFDGFQLLSVNFRDQEDVQFIHSLANQFYDLDFWSQPATNRNATILVPPSLLGTVKTRLGEKGLSYTVLSDHVQSLIDAGSARTPDEEVDRRRQVSGSTIDHTNYHRYDKIVDYMNQLKTKYPNNVKISALNNKTHERRTVTLVQLTGTPSTTKKPSIILEAGLHAREWISPASTLFFVEKLLQSYQEGDVNAKLMLDKFDWYIVPVANPDGYEYSHTRYRLWRKNKRPISTRCSGVDLNRNFDVAFRTTGVSLSCVEYNYCGEKAFSEPESVNLKDLFNSLNDSAVAYLSIHAFAQVLLVPWSYSHLAAKPSGYQEKEKVVKKMLDSMIASHGMQYTTGNCLQLLGYSASGTSSDWVASRKPSILSLTYELRPKLNDRRGFVLPPTEIVATGEELYDSLKAMATAL</sequence>
<dbReference type="AlphaFoldDB" id="A0A9W2YXJ7"/>
<dbReference type="Gene3D" id="3.40.630.10">
    <property type="entry name" value="Zn peptidases"/>
    <property type="match status" value="1"/>
</dbReference>
<dbReference type="Gene3D" id="3.30.70.340">
    <property type="entry name" value="Metallocarboxypeptidase-like"/>
    <property type="match status" value="1"/>
</dbReference>
<keyword evidence="11" id="KW-0482">Metalloprotease</keyword>
<keyword evidence="4" id="KW-0121">Carboxypeptidase</keyword>
<dbReference type="GeneID" id="106060391"/>
<dbReference type="SUPFAM" id="SSF53187">
    <property type="entry name" value="Zn-dependent exopeptidases"/>
    <property type="match status" value="1"/>
</dbReference>
<evidence type="ECO:0000259" key="15">
    <source>
        <dbReference type="PROSITE" id="PS52035"/>
    </source>
</evidence>
<dbReference type="PRINTS" id="PR00765">
    <property type="entry name" value="CRBOXYPTASEA"/>
</dbReference>
<dbReference type="OrthoDB" id="3626597at2759"/>
<evidence type="ECO:0000256" key="13">
    <source>
        <dbReference type="ARBA" id="ARBA00023157"/>
    </source>
</evidence>
<dbReference type="PROSITE" id="PS52035">
    <property type="entry name" value="PEPTIDASE_M14"/>
    <property type="match status" value="1"/>
</dbReference>
<accession>A0A9W2YXJ7</accession>
<evidence type="ECO:0000256" key="11">
    <source>
        <dbReference type="ARBA" id="ARBA00023049"/>
    </source>
</evidence>
<dbReference type="InterPro" id="IPR000834">
    <property type="entry name" value="Peptidase_M14"/>
</dbReference>
<evidence type="ECO:0000256" key="10">
    <source>
        <dbReference type="ARBA" id="ARBA00023026"/>
    </source>
</evidence>
<comment type="similarity">
    <text evidence="3 14">Belongs to the peptidase M14 family.</text>
</comment>
<evidence type="ECO:0000256" key="14">
    <source>
        <dbReference type="PROSITE-ProRule" id="PRU01379"/>
    </source>
</evidence>
<dbReference type="Pfam" id="PF02244">
    <property type="entry name" value="Propep_M14"/>
    <property type="match status" value="1"/>
</dbReference>
<evidence type="ECO:0000256" key="12">
    <source>
        <dbReference type="ARBA" id="ARBA00023145"/>
    </source>
</evidence>
<keyword evidence="13" id="KW-1015">Disulfide bond</keyword>
<dbReference type="FunFam" id="3.40.630.10:FF:000084">
    <property type="entry name" value="Carboxypeptidase B2"/>
    <property type="match status" value="1"/>
</dbReference>
<dbReference type="PROSITE" id="PS00132">
    <property type="entry name" value="CARBOXYPEPT_ZN_1"/>
    <property type="match status" value="1"/>
</dbReference>
<dbReference type="InterPro" id="IPR057247">
    <property type="entry name" value="CARBOXYPEPT_ZN_2"/>
</dbReference>
<evidence type="ECO:0000256" key="2">
    <source>
        <dbReference type="ARBA" id="ARBA00003091"/>
    </source>
</evidence>
<keyword evidence="16" id="KW-1185">Reference proteome</keyword>
<keyword evidence="7" id="KW-0732">Signal</keyword>
<keyword evidence="10" id="KW-0843">Virulence</keyword>
<dbReference type="GO" id="GO:0004181">
    <property type="term" value="F:metallocarboxypeptidase activity"/>
    <property type="evidence" value="ECO:0007669"/>
    <property type="project" value="InterPro"/>
</dbReference>
<evidence type="ECO:0000256" key="6">
    <source>
        <dbReference type="ARBA" id="ARBA00022723"/>
    </source>
</evidence>
<evidence type="ECO:0000313" key="17">
    <source>
        <dbReference type="RefSeq" id="XP_055867370.1"/>
    </source>
</evidence>
<reference evidence="17" key="1">
    <citation type="submission" date="2025-08" db="UniProtKB">
        <authorList>
            <consortium name="RefSeq"/>
        </authorList>
    </citation>
    <scope>IDENTIFICATION</scope>
</reference>
<dbReference type="InterPro" id="IPR003146">
    <property type="entry name" value="M14A_act_pep"/>
</dbReference>
<keyword evidence="6" id="KW-0479">Metal-binding</keyword>
<dbReference type="Pfam" id="PF00246">
    <property type="entry name" value="Peptidase_M14"/>
    <property type="match status" value="1"/>
</dbReference>
<keyword evidence="5" id="KW-0645">Protease</keyword>
<dbReference type="GO" id="GO:0006508">
    <property type="term" value="P:proteolysis"/>
    <property type="evidence" value="ECO:0007669"/>
    <property type="project" value="UniProtKB-KW"/>
</dbReference>
<evidence type="ECO:0000256" key="4">
    <source>
        <dbReference type="ARBA" id="ARBA00022645"/>
    </source>
</evidence>
<dbReference type="RefSeq" id="XP_055867370.1">
    <property type="nucleotide sequence ID" value="XM_056011395.1"/>
</dbReference>
<dbReference type="PANTHER" id="PTHR11705">
    <property type="entry name" value="PROTEASE FAMILY M14 CARBOXYPEPTIDASE A,B"/>
    <property type="match status" value="1"/>
</dbReference>
<dbReference type="InterPro" id="IPR036990">
    <property type="entry name" value="M14A-like_propep"/>
</dbReference>
<keyword evidence="9" id="KW-0862">Zinc</keyword>
<dbReference type="GO" id="GO:0008270">
    <property type="term" value="F:zinc ion binding"/>
    <property type="evidence" value="ECO:0007669"/>
    <property type="project" value="InterPro"/>
</dbReference>
<dbReference type="PROSITE" id="PS00133">
    <property type="entry name" value="CARBOXYPEPT_ZN_2"/>
    <property type="match status" value="1"/>
</dbReference>
<evidence type="ECO:0000256" key="1">
    <source>
        <dbReference type="ARBA" id="ARBA00001947"/>
    </source>
</evidence>
<dbReference type="GO" id="GO:0005615">
    <property type="term" value="C:extracellular space"/>
    <property type="evidence" value="ECO:0007669"/>
    <property type="project" value="TreeGrafter"/>
</dbReference>
<proteinExistence type="inferred from homology"/>
<evidence type="ECO:0000256" key="9">
    <source>
        <dbReference type="ARBA" id="ARBA00022833"/>
    </source>
</evidence>
<comment type="function">
    <text evidence="2">Extracellular metalloprotease that contributes to pathogenicity.</text>
</comment>
<organism evidence="16 17">
    <name type="scientific">Biomphalaria glabrata</name>
    <name type="common">Bloodfluke planorb</name>
    <name type="synonym">Freshwater snail</name>
    <dbReference type="NCBI Taxonomy" id="6526"/>
    <lineage>
        <taxon>Eukaryota</taxon>
        <taxon>Metazoa</taxon>
        <taxon>Spiralia</taxon>
        <taxon>Lophotrochozoa</taxon>
        <taxon>Mollusca</taxon>
        <taxon>Gastropoda</taxon>
        <taxon>Heterobranchia</taxon>
        <taxon>Euthyneura</taxon>
        <taxon>Panpulmonata</taxon>
        <taxon>Hygrophila</taxon>
        <taxon>Lymnaeoidea</taxon>
        <taxon>Planorbidae</taxon>
        <taxon>Biomphalaria</taxon>
    </lineage>
</organism>
<comment type="cofactor">
    <cofactor evidence="1">
        <name>Zn(2+)</name>
        <dbReference type="ChEBI" id="CHEBI:29105"/>
    </cofactor>
</comment>
<dbReference type="Proteomes" id="UP001165740">
    <property type="component" value="Chromosome 14"/>
</dbReference>
<feature type="domain" description="Peptidase M14" evidence="15">
    <location>
        <begin position="139"/>
        <end position="442"/>
    </location>
</feature>
<keyword evidence="12" id="KW-0865">Zymogen</keyword>
<evidence type="ECO:0000256" key="5">
    <source>
        <dbReference type="ARBA" id="ARBA00022670"/>
    </source>
</evidence>